<dbReference type="PANTHER" id="PTHR31307">
    <property type="entry name" value="TRIHELIX TRANSCRIPTION FACTOR ASIL2"/>
    <property type="match status" value="1"/>
</dbReference>
<evidence type="ECO:0000256" key="4">
    <source>
        <dbReference type="ARBA" id="ARBA00023125"/>
    </source>
</evidence>
<dbReference type="GO" id="GO:0000976">
    <property type="term" value="F:transcription cis-regulatory region binding"/>
    <property type="evidence" value="ECO:0007669"/>
    <property type="project" value="TreeGrafter"/>
</dbReference>
<keyword evidence="5" id="KW-0804">Transcription</keyword>
<dbReference type="PANTHER" id="PTHR31307:SF40">
    <property type="entry name" value="TRIHELIX TRANSCRIPTION FACTOR ENAP1-RELATED"/>
    <property type="match status" value="1"/>
</dbReference>
<dbReference type="InterPro" id="IPR044823">
    <property type="entry name" value="ASIL1/2-like"/>
</dbReference>
<evidence type="ECO:0000256" key="6">
    <source>
        <dbReference type="ARBA" id="ARBA00023242"/>
    </source>
</evidence>
<keyword evidence="4" id="KW-0238">DNA-binding</keyword>
<evidence type="ECO:0000259" key="7">
    <source>
        <dbReference type="Pfam" id="PF13837"/>
    </source>
</evidence>
<accession>A0A835HDY7</accession>
<gene>
    <name evidence="8" type="ORF">IFM89_012238</name>
</gene>
<keyword evidence="9" id="KW-1185">Reference proteome</keyword>
<dbReference type="AlphaFoldDB" id="A0A835HDY7"/>
<reference evidence="8 9" key="1">
    <citation type="submission" date="2020-10" db="EMBL/GenBank/DDBJ databases">
        <title>The Coptis chinensis genome and diversification of protoberbering-type alkaloids.</title>
        <authorList>
            <person name="Wang B."/>
            <person name="Shu S."/>
            <person name="Song C."/>
            <person name="Liu Y."/>
        </authorList>
    </citation>
    <scope>NUCLEOTIDE SEQUENCE [LARGE SCALE GENOMIC DNA]</scope>
    <source>
        <strain evidence="8">HL-2020</strain>
        <tissue evidence="8">Leaf</tissue>
    </source>
</reference>
<dbReference type="InterPro" id="IPR044822">
    <property type="entry name" value="Myb_DNA-bind_4"/>
</dbReference>
<comment type="caution">
    <text evidence="8">The sequence shown here is derived from an EMBL/GenBank/DDBJ whole genome shotgun (WGS) entry which is preliminary data.</text>
</comment>
<sequence length="301" mass="34690">MHTTDVDTRPFSFSFSFSLVGTEIHLRSIHFRRTLTSPFLVPHFFSLSLSPSLLMETNRAHPYNGREDVWSEGATGTLIEAWGNRYLQLSRGNLRQKDWQDVSDAVNSRQDAVNKPRKTDVQCKNRVDTIKKKYKLERIKPGGSNWHFYTRMDELIGANLTPSLHSSLPKLPPLPPPSVTFTLKSNPSFRRSPSVVVYSGSDGEMGRNEVGKDEGFRELAKAIVKFGEIYERIETSKQEQIMELEKQRMEFTKDLEFQRMKMFMEAQLQLEKTKRPKNVSASGEINLYKLIKYGLMLLVFC</sequence>
<evidence type="ECO:0000256" key="1">
    <source>
        <dbReference type="ARBA" id="ARBA00004123"/>
    </source>
</evidence>
<dbReference type="EMBL" id="JADFTS010000007">
    <property type="protein sequence ID" value="KAF9596507.1"/>
    <property type="molecule type" value="Genomic_DNA"/>
</dbReference>
<name>A0A835HDY7_9MAGN</name>
<comment type="subcellular location">
    <subcellularLocation>
        <location evidence="1">Nucleus</location>
    </subcellularLocation>
</comment>
<proteinExistence type="predicted"/>
<evidence type="ECO:0000256" key="3">
    <source>
        <dbReference type="ARBA" id="ARBA00023054"/>
    </source>
</evidence>
<dbReference type="OrthoDB" id="2019351at2759"/>
<feature type="domain" description="Myb/SANT-like DNA-binding" evidence="7">
    <location>
        <begin position="68"/>
        <end position="155"/>
    </location>
</feature>
<organism evidence="8 9">
    <name type="scientific">Coptis chinensis</name>
    <dbReference type="NCBI Taxonomy" id="261450"/>
    <lineage>
        <taxon>Eukaryota</taxon>
        <taxon>Viridiplantae</taxon>
        <taxon>Streptophyta</taxon>
        <taxon>Embryophyta</taxon>
        <taxon>Tracheophyta</taxon>
        <taxon>Spermatophyta</taxon>
        <taxon>Magnoliopsida</taxon>
        <taxon>Ranunculales</taxon>
        <taxon>Ranunculaceae</taxon>
        <taxon>Coptidoideae</taxon>
        <taxon>Coptis</taxon>
    </lineage>
</organism>
<evidence type="ECO:0000256" key="5">
    <source>
        <dbReference type="ARBA" id="ARBA00023163"/>
    </source>
</evidence>
<evidence type="ECO:0000256" key="2">
    <source>
        <dbReference type="ARBA" id="ARBA00023015"/>
    </source>
</evidence>
<evidence type="ECO:0000313" key="8">
    <source>
        <dbReference type="EMBL" id="KAF9596507.1"/>
    </source>
</evidence>
<protein>
    <recommendedName>
        <fullName evidence="7">Myb/SANT-like DNA-binding domain-containing protein</fullName>
    </recommendedName>
</protein>
<dbReference type="GO" id="GO:0005634">
    <property type="term" value="C:nucleus"/>
    <property type="evidence" value="ECO:0007669"/>
    <property type="project" value="UniProtKB-SubCell"/>
</dbReference>
<keyword evidence="2" id="KW-0805">Transcription regulation</keyword>
<evidence type="ECO:0000313" key="9">
    <source>
        <dbReference type="Proteomes" id="UP000631114"/>
    </source>
</evidence>
<dbReference type="Pfam" id="PF13837">
    <property type="entry name" value="Myb_DNA-bind_4"/>
    <property type="match status" value="1"/>
</dbReference>
<keyword evidence="3" id="KW-0175">Coiled coil</keyword>
<dbReference type="FunFam" id="1.10.10.60:FF:000104">
    <property type="entry name" value="trihelix transcription factor ASIL2"/>
    <property type="match status" value="1"/>
</dbReference>
<dbReference type="Proteomes" id="UP000631114">
    <property type="component" value="Unassembled WGS sequence"/>
</dbReference>
<keyword evidence="6" id="KW-0539">Nucleus</keyword>
<dbReference type="Gene3D" id="1.10.10.60">
    <property type="entry name" value="Homeodomain-like"/>
    <property type="match status" value="1"/>
</dbReference>